<sequence>MVALNVKPFPEKKLYRELTPEQRLKLIVIRQIIKDDFFLGDGIDGEFIDEQFKRVAEKICGFNEPPYT</sequence>
<keyword evidence="1" id="KW-0614">Plasmid</keyword>
<protein>
    <submittedName>
        <fullName evidence="1">Uncharacterized protein</fullName>
    </submittedName>
</protein>
<reference evidence="1 2" key="1">
    <citation type="journal article" date="2020" name="Int. J. Med. Microbiol.">
        <title>Discovery of Paenibacillus larvae ERIC V: Phenotypic and genomic comparison to genotypes ERIC I-IV reveal different inventories of virulence factors which correlate with epidemiological prevalences of American Foulbrood.</title>
        <authorList>
            <person name="Beims H."/>
            <person name="Bunk B."/>
            <person name="Erler S."/>
            <person name="Mohr K.I."/>
            <person name="Sproer C."/>
            <person name="Pradella S."/>
            <person name="Gunther G."/>
            <person name="Rohde M."/>
            <person name="von der Ohe W."/>
            <person name="Steinert M."/>
        </authorList>
    </citation>
    <scope>NUCLEOTIDE SEQUENCE [LARGE SCALE GENOMIC DNA]</scope>
    <source>
        <strain evidence="1">Eric_V</strain>
        <plasmid evidence="1">unnamed2</plasmid>
    </source>
</reference>
<accession>A0A6C0R0E1</accession>
<geneLocation type="plasmid" evidence="1 2">
    <name>unnamed2</name>
</geneLocation>
<dbReference type="EMBL" id="CP019720">
    <property type="protein sequence ID" value="QHZ54151.1"/>
    <property type="molecule type" value="Genomic_DNA"/>
</dbReference>
<dbReference type="AlphaFoldDB" id="A0A6C0R0E1"/>
<organism evidence="1 2">
    <name type="scientific">Paenibacillus larvae subsp. larvae</name>
    <dbReference type="NCBI Taxonomy" id="147375"/>
    <lineage>
        <taxon>Bacteria</taxon>
        <taxon>Bacillati</taxon>
        <taxon>Bacillota</taxon>
        <taxon>Bacilli</taxon>
        <taxon>Bacillales</taxon>
        <taxon>Paenibacillaceae</taxon>
        <taxon>Paenibacillus</taxon>
    </lineage>
</organism>
<gene>
    <name evidence="1" type="ORF">ERICV_05167</name>
</gene>
<name>A0A6C0R0E1_9BACL</name>
<dbReference type="Proteomes" id="UP000464330">
    <property type="component" value="Plasmid unnamed2"/>
</dbReference>
<evidence type="ECO:0000313" key="2">
    <source>
        <dbReference type="Proteomes" id="UP000464330"/>
    </source>
</evidence>
<proteinExistence type="predicted"/>
<evidence type="ECO:0000313" key="1">
    <source>
        <dbReference type="EMBL" id="QHZ54151.1"/>
    </source>
</evidence>
<dbReference type="RefSeq" id="WP_172424020.1">
    <property type="nucleotide sequence ID" value="NZ_CP019720.1"/>
</dbReference>